<dbReference type="Gene3D" id="3.40.50.980">
    <property type="match status" value="2"/>
</dbReference>
<dbReference type="PANTHER" id="PTHR45527:SF1">
    <property type="entry name" value="FATTY ACID SYNTHASE"/>
    <property type="match status" value="1"/>
</dbReference>
<evidence type="ECO:0000256" key="4">
    <source>
        <dbReference type="ARBA" id="ARBA00022553"/>
    </source>
</evidence>
<evidence type="ECO:0000313" key="7">
    <source>
        <dbReference type="EMBL" id="GCF08365.1"/>
    </source>
</evidence>
<dbReference type="InterPro" id="IPR042099">
    <property type="entry name" value="ANL_N_sf"/>
</dbReference>
<dbReference type="SUPFAM" id="SSF47336">
    <property type="entry name" value="ACP-like"/>
    <property type="match status" value="3"/>
</dbReference>
<dbReference type="SUPFAM" id="SSF56801">
    <property type="entry name" value="Acetyl-CoA synthetase-like"/>
    <property type="match status" value="3"/>
</dbReference>
<dbReference type="Pfam" id="PF00975">
    <property type="entry name" value="Thioesterase"/>
    <property type="match status" value="1"/>
</dbReference>
<dbReference type="Pfam" id="PF00668">
    <property type="entry name" value="Condensation"/>
    <property type="match status" value="3"/>
</dbReference>
<comment type="similarity">
    <text evidence="2">Belongs to the ATP-dependent AMP-binding enzyme family.</text>
</comment>
<dbReference type="GO" id="GO:0005829">
    <property type="term" value="C:cytosol"/>
    <property type="evidence" value="ECO:0007669"/>
    <property type="project" value="TreeGrafter"/>
</dbReference>
<dbReference type="PROSITE" id="PS00012">
    <property type="entry name" value="PHOSPHOPANTETHEINE"/>
    <property type="match status" value="2"/>
</dbReference>
<keyword evidence="4" id="KW-0597">Phosphoprotein</keyword>
<name>A0A5A5TAU1_9CHLR</name>
<dbReference type="Proteomes" id="UP000322530">
    <property type="component" value="Unassembled WGS sequence"/>
</dbReference>
<dbReference type="InterPro" id="IPR001242">
    <property type="entry name" value="Condensation_dom"/>
</dbReference>
<reference evidence="7 8" key="1">
    <citation type="submission" date="2019-01" db="EMBL/GenBank/DDBJ databases">
        <title>Draft genome sequence of Dictyobacter sp. Uno17.</title>
        <authorList>
            <person name="Wang C.M."/>
            <person name="Zheng Y."/>
            <person name="Sakai Y."/>
            <person name="Abe K."/>
            <person name="Yokota A."/>
            <person name="Yabe S."/>
        </authorList>
    </citation>
    <scope>NUCLEOTIDE SEQUENCE [LARGE SCALE GENOMIC DNA]</scope>
    <source>
        <strain evidence="7 8">Uno17</strain>
    </source>
</reference>
<dbReference type="GO" id="GO:0043041">
    <property type="term" value="P:amino acid activation for nonribosomal peptide biosynthetic process"/>
    <property type="evidence" value="ECO:0007669"/>
    <property type="project" value="TreeGrafter"/>
</dbReference>
<feature type="domain" description="Carrier" evidence="6">
    <location>
        <begin position="2051"/>
        <end position="2126"/>
    </location>
</feature>
<keyword evidence="3" id="KW-0596">Phosphopantetheine</keyword>
<dbReference type="InterPro" id="IPR023213">
    <property type="entry name" value="CAT-like_dom_sf"/>
</dbReference>
<feature type="region of interest" description="Disordered" evidence="5">
    <location>
        <begin position="961"/>
        <end position="984"/>
    </location>
</feature>
<dbReference type="CDD" id="cd19531">
    <property type="entry name" value="LCL_NRPS-like"/>
    <property type="match status" value="2"/>
</dbReference>
<dbReference type="SUPFAM" id="SSF53474">
    <property type="entry name" value="alpha/beta-Hydrolases"/>
    <property type="match status" value="1"/>
</dbReference>
<dbReference type="RefSeq" id="WP_149401356.1">
    <property type="nucleotide sequence ID" value="NZ_BIXY01000022.1"/>
</dbReference>
<dbReference type="SUPFAM" id="SSF52777">
    <property type="entry name" value="CoA-dependent acyltransferases"/>
    <property type="match status" value="6"/>
</dbReference>
<dbReference type="InterPro" id="IPR006162">
    <property type="entry name" value="Ppantetheine_attach_site"/>
</dbReference>
<dbReference type="Gene3D" id="3.40.50.12780">
    <property type="entry name" value="N-terminal domain of ligase-like"/>
    <property type="match status" value="2"/>
</dbReference>
<dbReference type="GO" id="GO:0031177">
    <property type="term" value="F:phosphopantetheine binding"/>
    <property type="evidence" value="ECO:0007669"/>
    <property type="project" value="InterPro"/>
</dbReference>
<accession>A0A5A5TAU1</accession>
<dbReference type="InterPro" id="IPR036736">
    <property type="entry name" value="ACP-like_sf"/>
</dbReference>
<dbReference type="InterPro" id="IPR009081">
    <property type="entry name" value="PP-bd_ACP"/>
</dbReference>
<evidence type="ECO:0000256" key="2">
    <source>
        <dbReference type="ARBA" id="ARBA00006432"/>
    </source>
</evidence>
<dbReference type="GO" id="GO:0003824">
    <property type="term" value="F:catalytic activity"/>
    <property type="evidence" value="ECO:0007669"/>
    <property type="project" value="InterPro"/>
</dbReference>
<dbReference type="GO" id="GO:0008610">
    <property type="term" value="P:lipid biosynthetic process"/>
    <property type="evidence" value="ECO:0007669"/>
    <property type="project" value="UniProtKB-ARBA"/>
</dbReference>
<feature type="domain" description="Carrier" evidence="6">
    <location>
        <begin position="981"/>
        <end position="1056"/>
    </location>
</feature>
<dbReference type="FunFam" id="3.30.559.10:FF:000012">
    <property type="entry name" value="Non-ribosomal peptide synthetase"/>
    <property type="match status" value="2"/>
</dbReference>
<gene>
    <name evidence="7" type="ORF">KDI_19290</name>
</gene>
<evidence type="ECO:0000256" key="5">
    <source>
        <dbReference type="SAM" id="MobiDB-lite"/>
    </source>
</evidence>
<dbReference type="SMART" id="SM00823">
    <property type="entry name" value="PKS_PP"/>
    <property type="match status" value="3"/>
</dbReference>
<dbReference type="InterPro" id="IPR025110">
    <property type="entry name" value="AMP-bd_C"/>
</dbReference>
<dbReference type="InterPro" id="IPR020802">
    <property type="entry name" value="TesA-like"/>
</dbReference>
<feature type="domain" description="Carrier" evidence="6">
    <location>
        <begin position="3125"/>
        <end position="3200"/>
    </location>
</feature>
<dbReference type="FunFam" id="2.30.38.10:FF:000001">
    <property type="entry name" value="Non-ribosomal peptide synthetase PvdI"/>
    <property type="match status" value="1"/>
</dbReference>
<dbReference type="FunFam" id="3.40.50.12780:FF:000012">
    <property type="entry name" value="Non-ribosomal peptide synthetase"/>
    <property type="match status" value="2"/>
</dbReference>
<dbReference type="OrthoDB" id="9757538at2"/>
<dbReference type="NCBIfam" id="NF003417">
    <property type="entry name" value="PRK04813.1"/>
    <property type="match status" value="3"/>
</dbReference>
<comment type="caution">
    <text evidence="7">The sequence shown here is derived from an EMBL/GenBank/DDBJ whole genome shotgun (WGS) entry which is preliminary data.</text>
</comment>
<dbReference type="PROSITE" id="PS00455">
    <property type="entry name" value="AMP_BINDING"/>
    <property type="match status" value="3"/>
</dbReference>
<feature type="region of interest" description="Disordered" evidence="5">
    <location>
        <begin position="2028"/>
        <end position="2052"/>
    </location>
</feature>
<dbReference type="Gene3D" id="2.30.38.10">
    <property type="entry name" value="Luciferase, Domain 3"/>
    <property type="match status" value="1"/>
</dbReference>
<dbReference type="FunFam" id="3.40.50.980:FF:000001">
    <property type="entry name" value="Non-ribosomal peptide synthetase"/>
    <property type="match status" value="3"/>
</dbReference>
<dbReference type="InterPro" id="IPR029058">
    <property type="entry name" value="AB_hydrolase_fold"/>
</dbReference>
<evidence type="ECO:0000259" key="6">
    <source>
        <dbReference type="PROSITE" id="PS50075"/>
    </source>
</evidence>
<proteinExistence type="inferred from homology"/>
<dbReference type="InterPro" id="IPR001031">
    <property type="entry name" value="Thioesterase"/>
</dbReference>
<dbReference type="InterPro" id="IPR020845">
    <property type="entry name" value="AMP-binding_CS"/>
</dbReference>
<evidence type="ECO:0000256" key="3">
    <source>
        <dbReference type="ARBA" id="ARBA00022450"/>
    </source>
</evidence>
<dbReference type="FunFam" id="3.30.300.30:FF:000015">
    <property type="entry name" value="Nonribosomal peptide synthase SidD"/>
    <property type="match status" value="1"/>
</dbReference>
<evidence type="ECO:0000256" key="1">
    <source>
        <dbReference type="ARBA" id="ARBA00001957"/>
    </source>
</evidence>
<dbReference type="Pfam" id="PF00550">
    <property type="entry name" value="PP-binding"/>
    <property type="match status" value="3"/>
</dbReference>
<dbReference type="EMBL" id="BIXY01000022">
    <property type="protein sequence ID" value="GCF08365.1"/>
    <property type="molecule type" value="Genomic_DNA"/>
</dbReference>
<dbReference type="InterPro" id="IPR010071">
    <property type="entry name" value="AA_adenyl_dom"/>
</dbReference>
<dbReference type="FunFam" id="1.10.1200.10:FF:000016">
    <property type="entry name" value="Non-ribosomal peptide synthase"/>
    <property type="match status" value="2"/>
</dbReference>
<dbReference type="Gene3D" id="3.30.559.10">
    <property type="entry name" value="Chloramphenicol acetyltransferase-like domain"/>
    <property type="match status" value="3"/>
</dbReference>
<dbReference type="Gene3D" id="3.40.50.1820">
    <property type="entry name" value="alpha/beta hydrolase"/>
    <property type="match status" value="1"/>
</dbReference>
<dbReference type="Gene3D" id="3.30.559.30">
    <property type="entry name" value="Nonribosomal peptide synthetase, condensation domain"/>
    <property type="match status" value="3"/>
</dbReference>
<dbReference type="InterPro" id="IPR045851">
    <property type="entry name" value="AMP-bd_C_sf"/>
</dbReference>
<protein>
    <recommendedName>
        <fullName evidence="6">Carrier domain-containing protein</fullName>
    </recommendedName>
</protein>
<dbReference type="Pfam" id="PF13193">
    <property type="entry name" value="AMP-binding_C"/>
    <property type="match status" value="3"/>
</dbReference>
<dbReference type="InterPro" id="IPR020806">
    <property type="entry name" value="PKS_PP-bd"/>
</dbReference>
<evidence type="ECO:0000313" key="8">
    <source>
        <dbReference type="Proteomes" id="UP000322530"/>
    </source>
</evidence>
<dbReference type="InterPro" id="IPR000873">
    <property type="entry name" value="AMP-dep_synth/lig_dom"/>
</dbReference>
<comment type="cofactor">
    <cofactor evidence="1">
        <name>pantetheine 4'-phosphate</name>
        <dbReference type="ChEBI" id="CHEBI:47942"/>
    </cofactor>
</comment>
<dbReference type="NCBIfam" id="TIGR01733">
    <property type="entry name" value="AA-adenyl-dom"/>
    <property type="match status" value="3"/>
</dbReference>
<dbReference type="CDD" id="cd05930">
    <property type="entry name" value="A_NRPS"/>
    <property type="match status" value="3"/>
</dbReference>
<dbReference type="GO" id="GO:0072330">
    <property type="term" value="P:monocarboxylic acid biosynthetic process"/>
    <property type="evidence" value="ECO:0007669"/>
    <property type="project" value="UniProtKB-ARBA"/>
</dbReference>
<sequence length="3475" mass="391075">MQTTDLQAASLSKQQERAWKWLQANQIYGTQGMFLLQGTFELDKFQQALQQSIQQYEILRTTFAVMPGMELPVQILGQHREISCLLTNLQCLETSEQQNALAQQWRNLLHQPFDLEHGPLLYAVLCRLDKEQHVFILRASALCADASTIQYFCEEVLQRYRALLQDNIFQNEEDALQYIDVTAWRDDLLHAEGASEQQDFWRTFDLSHLDSIRLPLQSGKMSQLPIQTEMASPAIPQQVAITLEPTWQERLEALCQEKDVSQETFLLTCWQILLWRLTGESPFTGVTCTGRPYEELTLALGPYTHTVPFSLSLDREISLEQALAETSSAVQQMNEKQLYFNWEVTAPACPTEKQFFPLGFAYTEWPEQWQQNNITMRVQKVESWDEPTHLQLYATCIDTRLQLQIRYQPTALSHIDAHRLAGLYHTLLQNAITTPQAQVSSLELLTQQEQVIQREHWRGQQRDWPFVPLHHRFQAYAQRQPDAPALRYDTHLLTYQQLDHLSSQLAHLLLAHGLPSAGRVAIYQTRDHWAIVSLLAVLKAGACYVPLDEDLPAARVRLILDTLSPDIVLSQQSLMQSLNLQQASVLLLEDLPDLLAPLPVTPPPAKIAPEQLAYIMYTSGSTGTPKGVLISHSSVSNYTDALLELLQPEAGWHFATVSSLAADLGNTAVFTALSAGGCLHVLPYTLVTNGAAMARYTQSYPLDVLKIVPSHLQALLDTEAVVSLPRQRLILGGEALPWSLVEQLHHLGATCQLYNHYGPTEATIGTLVNPLGSLADLSLPALDARGYSVPLGDPLPNAQICLLDAHQHQVPAGVVGELYIAGAGLAAGYLNAPDLTQEVFVHVPSLDERIRWYRTGDLVRENEYGQLEFVGRRDSQVKVRGYRIELGEIEAHLRSYPGVREAVVHPWQQELIGYLLAWKQAGPNPQEIREELLKTLPSYLVPSRLIMLDQLPLTANGKVDRRRLPAPDLTTEQEQPARSNPPRTPIEEVLAGIWQEVLGLNHLGRDDDFFMLGGHSLLGTRVIARLQTIFGREIPITWLFDAPTVAALAERIEEALRKEQRAEAPALVAVSHQQPLPLSFAQQRLWFLDQLEPGNSTYTVPIAGWLRGPLNAHALEQSLVAVIDRHEVLRTTFALYENLPVQIIHPSDLIPITWVDLTTLPESERTHHASQLVAQEIRRPFDLQRGPLLRIHLLRCSSQEQVLLLTMHHAVSDAWSHAIWLHELHTFYTGFVKGAPAQLSALPLQYADYALWQRSWLQGEVLQQQLDYWMQQLSGLSPLELPTDHPRPAHQSFNGAVHSLVLSQSLNTALKQLSQRHGTTLFMTLLAAFQVLLARSSGQDDIAVGTPIANRGHKEIEELIGFFTNTLVMRGDLSGDPTFVELLTRVRRVALEAYTHQEVPFEQVVEALQPERDLSRSPLFQVLFQLQHAAPSNEDLADLSLDNFVREGVTAKFDLTLALFDNGQELRSTIEYNRDLFEPATIQRWLEHWQLLLEGLVDNPEQRISQYTLLTQQERQTWLEINATRQTFPGDLCLHELFAEQANQHPDAIAVTFEDEHLSYATLNKLANRLAYRLREAGVKPDMAVGLCAERSLHMVIGLLGILKAGGAYVPLDPAYPQSRLEQIIAQAGISALVTQVSLQAQLISTPVTTLYIEECLRTSVRADQLVTTRCSPQQLAYVIYTSGSTGVPKGVSLTHQGLVNLMHWQRARSAMGLHNRTLQFTSISFDVSCQEFFATWSTGGCLVLIDQQKRQDTQQLLQYLRIQGIERIFLPFIALHQLVHVAQEYAEPLPSSLREVITAGEQVQVSHSLTAFFKHLPQCRLDNQYGPSETHVVTAYQLPEEPDAWAALPPIGAAISNCETYILDEQLQLVPIGVAGELYLGGVALARGYWRSADLTAERFIPHPFSQEPGARLYRTGDRARTRADGTLEFMGRRDDQIKVRGYRIELLEIEAVISAHPAVSAAAIGVQNTAGEGIADKRLVAYIVRKPEQPLSLRDLRSFVGERLPQYMLPAALIELERLPLSSSGKVNRRQLPAPQVEEMQGSQTEGQEPRNELEELVLQIWKQVLQTEQPGVQDNFFEIGGHSLLATQVVSRLRQLVGVELPVRAIFEAPTVAQLATLLTHELQREQGFDVPEIVPMPRNQNLPLSFTQQRLWFMNLLEPDSTAYSIPIAVRLGGQMDRIALNKALSALIQRHENLRTTFPSQDGQPIQLIDSQPTPQLVIIDLSHLAQEERESVARQMARQEAEQPFNLAHGPLFRSRLLQLAEQEDHALLLTMHHIISDGWSLSILIRELTSLYTAFSQEQPVSLPALPVQYADYALWQRSWLQGEVLQRQLDYWKQQLAGVVPLELPIDHPRPPIQTFRGARLHLQLPHELHQQLRKLSQQEGVTLFMTLLASFQVLLARYSGQEDIAVGTTIANRTHQEIEGLIGCFINMLVLRVNLSDNPSFIELLAQVRTVALQAYSYQDLPFEQVVEALQPQRDLSRSPLFQALFVMQNLPPATEEEQTAPMESENIASEQQVAKLELSVMVVERGQRLNITLGYNTDLFETSTIQRLLAHWQRIMEAIVAAPEQRVALIPLFTPAEREQMLRQQHTTQSNASSNSSSLYLHELFEAQVERTPDATAIVLDETHLTYRALNQRANQLAHTLQRQGVKPEERVGIYLERSLEMVIGVLAVLKAGGAYVPLDPTAPRARVIRLLQEVRPSLILVSETSRLQLPSSPAKVLFIEREIASLAAGATENPQVQITPDNLAYIVHTSGSTGRPKGIMIAHRGVTNYLHYLSQTYHLGGDSVVLQLPSLTFDASVRDIFGTLTTGAKLVLLHSDEFKEPTAILRQIERHQVTAILSIVPSLLRMLLETAQEMRGTYASLQLLLASGEPLFLADYQKVASVISPETRLINQYGPTECTMTSTYYTLDLASYERETVLAGKPIPGMQVYILDHALNLVPPGIQGDVYLSGPGIARSYLNQAEITAERFLPHPWSTEPGERLYQTGDIAHYLPDGNIELSGRSDHQVKIRGNRVELGEIEAALSWHPQVRQSVILIQGAESQEIQIVAYVVMEDVEDAADARGELRSFLQERLPDYMLPAHFVLLAALPLTPNGKVDRRALASLKPDNESARFVQFRDAIEYQLCDIWSELLNKRPISVMDNFFDLGGHSILAVRMMSHIKRTFNRDLPLATLFQRQTVAELAILLREQLPREEDTTVLVPFQIHGDRIPFFCIHPSGGEVFEYRNLSRYIGTRQPFYGMRMPDPRKHQEEFRTLEGIALYYIAAIKEVQPQGPYQIGGWSAGGQIAYELAQQLQKQGEEVRLLALIDSKPPKPDERREIDREKGADDATIARSLMRRYQVTLPEELASQGDPVTQLIYVSEQLKQRDVAPRDVSLEQIRFFAHVQDTIERAIGHYIPQPYTGPVTLFRAKEDEVQAPGKRLNEWQTLAEQIEVHLVPGNHITMIEEPDVKDLAASLARCLDPEH</sequence>
<dbReference type="Gene3D" id="3.30.300.30">
    <property type="match status" value="3"/>
</dbReference>
<dbReference type="FunFam" id="1.10.1200.10:FF:000005">
    <property type="entry name" value="Nonribosomal peptide synthetase 1"/>
    <property type="match status" value="1"/>
</dbReference>
<dbReference type="SMART" id="SM00824">
    <property type="entry name" value="PKS_TE"/>
    <property type="match status" value="1"/>
</dbReference>
<dbReference type="FunFam" id="3.30.300.30:FF:000010">
    <property type="entry name" value="Enterobactin synthetase component F"/>
    <property type="match status" value="1"/>
</dbReference>
<dbReference type="Pfam" id="PF00501">
    <property type="entry name" value="AMP-binding"/>
    <property type="match status" value="3"/>
</dbReference>
<dbReference type="FunFam" id="3.30.559.30:FF:000001">
    <property type="entry name" value="Non-ribosomal peptide synthetase"/>
    <property type="match status" value="1"/>
</dbReference>
<dbReference type="PANTHER" id="PTHR45527">
    <property type="entry name" value="NONRIBOSOMAL PEPTIDE SYNTHETASE"/>
    <property type="match status" value="1"/>
</dbReference>
<dbReference type="Gene3D" id="1.10.1200.10">
    <property type="entry name" value="ACP-like"/>
    <property type="match status" value="3"/>
</dbReference>
<dbReference type="GO" id="GO:0044550">
    <property type="term" value="P:secondary metabolite biosynthetic process"/>
    <property type="evidence" value="ECO:0007669"/>
    <property type="project" value="UniProtKB-ARBA"/>
</dbReference>
<organism evidence="7 8">
    <name type="scientific">Dictyobacter arantiisoli</name>
    <dbReference type="NCBI Taxonomy" id="2014874"/>
    <lineage>
        <taxon>Bacteria</taxon>
        <taxon>Bacillati</taxon>
        <taxon>Chloroflexota</taxon>
        <taxon>Ktedonobacteria</taxon>
        <taxon>Ktedonobacterales</taxon>
        <taxon>Dictyobacteraceae</taxon>
        <taxon>Dictyobacter</taxon>
    </lineage>
</organism>
<keyword evidence="8" id="KW-1185">Reference proteome</keyword>
<dbReference type="PROSITE" id="PS50075">
    <property type="entry name" value="CARRIER"/>
    <property type="match status" value="3"/>
</dbReference>